<keyword evidence="2" id="KW-1003">Cell membrane</keyword>
<feature type="transmembrane region" description="Helical" evidence="8">
    <location>
        <begin position="299"/>
        <end position="320"/>
    </location>
</feature>
<dbReference type="Proteomes" id="UP001652628">
    <property type="component" value="Chromosome 3"/>
</dbReference>
<gene>
    <name evidence="10" type="primary">LOC108006443</name>
</gene>
<evidence type="ECO:0000256" key="7">
    <source>
        <dbReference type="ARBA" id="ARBA00023180"/>
    </source>
</evidence>
<dbReference type="InterPro" id="IPR052192">
    <property type="entry name" value="Insect_Ionotropic_Sensory_Rcpt"/>
</dbReference>
<dbReference type="RefSeq" id="XP_016925455.4">
    <property type="nucleotide sequence ID" value="XM_017069966.4"/>
</dbReference>
<sequence>MDKSTILIFVILTGVTTESSHVEFLSKLIEDIKGDFPISTMLILNHQQSKDCVIQDWNSREIPTLRFNHLAKVQIRGHFSTLGLCFVCIDRDSDISLLENVAESFEGMRQERIILWVHHKVTQEFLNEILTIVDAKQFFKMIVIDVHYGKKETPIVQRLEAFPTPHFVRLENVTSVFRIFKVNFKGRRANVLPDSETSIKVYGWINDTLSIHLSRIQDSEIIVFAKKYNLSLVVMGSSKQHPVDPKAIPDIYLRSELTHNGTDVRNLNPYDITSLIVVVPCSRKKTVGDVLRQLKVQRLVLYLLPVYVTFVVVETIIMMVTHRFHGHAFRLTSLNPLLNLRAFRAILGLSFPISRRSSLSLRQLSLAISFFGLVFSSFFSCKLSALLTTHSHHPQVENFDELRSSNLSVVMRHAIRTYIEKKFGDNFFKQEIPRAIFMNSDESFYLMLSLNDTYAYIMLREKWNVLDNYQKSIKRRVLCDSKDLTVMSGIPRMFILGNNSIYDWPLSRFLRRVRENGIVKHWINKSTYFVRKSLNITHHPSPRQIKGPIGFEDLMWLWFVLGIGYGIATFAFIVELFLKGQYR</sequence>
<dbReference type="GO" id="GO:0005886">
    <property type="term" value="C:plasma membrane"/>
    <property type="evidence" value="ECO:0007669"/>
    <property type="project" value="UniProtKB-SubCell"/>
</dbReference>
<evidence type="ECO:0008006" key="11">
    <source>
        <dbReference type="Google" id="ProtNLM"/>
    </source>
</evidence>
<organism evidence="9 10">
    <name type="scientific">Drosophila suzukii</name>
    <name type="common">Spotted-wing drosophila fruit fly</name>
    <dbReference type="NCBI Taxonomy" id="28584"/>
    <lineage>
        <taxon>Eukaryota</taxon>
        <taxon>Metazoa</taxon>
        <taxon>Ecdysozoa</taxon>
        <taxon>Arthropoda</taxon>
        <taxon>Hexapoda</taxon>
        <taxon>Insecta</taxon>
        <taxon>Pterygota</taxon>
        <taxon>Neoptera</taxon>
        <taxon>Endopterygota</taxon>
        <taxon>Diptera</taxon>
        <taxon>Brachycera</taxon>
        <taxon>Muscomorpha</taxon>
        <taxon>Ephydroidea</taxon>
        <taxon>Drosophilidae</taxon>
        <taxon>Drosophila</taxon>
        <taxon>Sophophora</taxon>
    </lineage>
</organism>
<evidence type="ECO:0000256" key="1">
    <source>
        <dbReference type="ARBA" id="ARBA00004651"/>
    </source>
</evidence>
<feature type="transmembrane region" description="Helical" evidence="8">
    <location>
        <begin position="555"/>
        <end position="578"/>
    </location>
</feature>
<dbReference type="AlphaFoldDB" id="A0AB39YZY8"/>
<evidence type="ECO:0000256" key="4">
    <source>
        <dbReference type="ARBA" id="ARBA00022989"/>
    </source>
</evidence>
<keyword evidence="7" id="KW-0325">Glycoprotein</keyword>
<accession>A0AB39YZY8</accession>
<dbReference type="PANTHER" id="PTHR42643">
    <property type="entry name" value="IONOTROPIC RECEPTOR 20A-RELATED"/>
    <property type="match status" value="1"/>
</dbReference>
<evidence type="ECO:0000256" key="6">
    <source>
        <dbReference type="ARBA" id="ARBA00023170"/>
    </source>
</evidence>
<dbReference type="GeneID" id="108006443"/>
<dbReference type="PANTHER" id="PTHR42643:SF41">
    <property type="entry name" value="IONOTROPIC RECEPTOR 20A-RELATED"/>
    <property type="match status" value="1"/>
</dbReference>
<keyword evidence="5 8" id="KW-0472">Membrane</keyword>
<evidence type="ECO:0000256" key="2">
    <source>
        <dbReference type="ARBA" id="ARBA00022475"/>
    </source>
</evidence>
<reference evidence="10" key="1">
    <citation type="submission" date="2025-08" db="UniProtKB">
        <authorList>
            <consortium name="RefSeq"/>
        </authorList>
    </citation>
    <scope>IDENTIFICATION</scope>
</reference>
<evidence type="ECO:0000313" key="10">
    <source>
        <dbReference type="RefSeq" id="XP_016925455.4"/>
    </source>
</evidence>
<keyword evidence="9" id="KW-1185">Reference proteome</keyword>
<keyword evidence="6" id="KW-0675">Receptor</keyword>
<evidence type="ECO:0000256" key="5">
    <source>
        <dbReference type="ARBA" id="ARBA00023136"/>
    </source>
</evidence>
<evidence type="ECO:0000313" key="9">
    <source>
        <dbReference type="Proteomes" id="UP001652628"/>
    </source>
</evidence>
<keyword evidence="4 8" id="KW-1133">Transmembrane helix</keyword>
<evidence type="ECO:0000256" key="3">
    <source>
        <dbReference type="ARBA" id="ARBA00022692"/>
    </source>
</evidence>
<name>A0AB39YZY8_DROSZ</name>
<proteinExistence type="predicted"/>
<evidence type="ECO:0000256" key="8">
    <source>
        <dbReference type="SAM" id="Phobius"/>
    </source>
</evidence>
<protein>
    <recommendedName>
        <fullName evidence="11">Ionotropic receptor</fullName>
    </recommendedName>
</protein>
<comment type="subcellular location">
    <subcellularLocation>
        <location evidence="1">Cell membrane</location>
        <topology evidence="1">Multi-pass membrane protein</topology>
    </subcellularLocation>
</comment>
<keyword evidence="3 8" id="KW-0812">Transmembrane</keyword>